<dbReference type="Pfam" id="PF14604">
    <property type="entry name" value="SH3_9"/>
    <property type="match status" value="1"/>
</dbReference>
<evidence type="ECO:0000256" key="1">
    <source>
        <dbReference type="ARBA" id="ARBA00022443"/>
    </source>
</evidence>
<reference evidence="5 6" key="1">
    <citation type="journal article" date="2013" name="BMC Genomics">
        <title>Reconstruction of the lipid metabolism for the microalga Monoraphidium neglectum from its genome sequence reveals characteristics suitable for biofuel production.</title>
        <authorList>
            <person name="Bogen C."/>
            <person name="Al-Dilaimi A."/>
            <person name="Albersmeier A."/>
            <person name="Wichmann J."/>
            <person name="Grundmann M."/>
            <person name="Rupp O."/>
            <person name="Lauersen K.J."/>
            <person name="Blifernez-Klassen O."/>
            <person name="Kalinowski J."/>
            <person name="Goesmann A."/>
            <person name="Mussgnug J.H."/>
            <person name="Kruse O."/>
        </authorList>
    </citation>
    <scope>NUCLEOTIDE SEQUENCE [LARGE SCALE GENOMIC DNA]</scope>
    <source>
        <strain evidence="5 6">SAG 48.87</strain>
    </source>
</reference>
<feature type="compositionally biased region" description="Acidic residues" evidence="3">
    <location>
        <begin position="200"/>
        <end position="209"/>
    </location>
</feature>
<dbReference type="KEGG" id="mng:MNEG_14998"/>
<dbReference type="PROSITE" id="PS50002">
    <property type="entry name" value="SH3"/>
    <property type="match status" value="1"/>
</dbReference>
<feature type="domain" description="SH3" evidence="4">
    <location>
        <begin position="227"/>
        <end position="286"/>
    </location>
</feature>
<feature type="region of interest" description="Disordered" evidence="3">
    <location>
        <begin position="76"/>
        <end position="226"/>
    </location>
</feature>
<name>A0A0D2MCG6_9CHLO</name>
<evidence type="ECO:0000256" key="2">
    <source>
        <dbReference type="PROSITE-ProRule" id="PRU00192"/>
    </source>
</evidence>
<dbReference type="RefSeq" id="XP_013891985.1">
    <property type="nucleotide sequence ID" value="XM_014036531.1"/>
</dbReference>
<dbReference type="SMART" id="SM00326">
    <property type="entry name" value="SH3"/>
    <property type="match status" value="1"/>
</dbReference>
<organism evidence="5 6">
    <name type="scientific">Monoraphidium neglectum</name>
    <dbReference type="NCBI Taxonomy" id="145388"/>
    <lineage>
        <taxon>Eukaryota</taxon>
        <taxon>Viridiplantae</taxon>
        <taxon>Chlorophyta</taxon>
        <taxon>core chlorophytes</taxon>
        <taxon>Chlorophyceae</taxon>
        <taxon>CS clade</taxon>
        <taxon>Sphaeropleales</taxon>
        <taxon>Selenastraceae</taxon>
        <taxon>Monoraphidium</taxon>
    </lineage>
</organism>
<evidence type="ECO:0000256" key="3">
    <source>
        <dbReference type="SAM" id="MobiDB-lite"/>
    </source>
</evidence>
<feature type="region of interest" description="Disordered" evidence="3">
    <location>
        <begin position="286"/>
        <end position="305"/>
    </location>
</feature>
<evidence type="ECO:0000313" key="5">
    <source>
        <dbReference type="EMBL" id="KIY92965.1"/>
    </source>
</evidence>
<dbReference type="OrthoDB" id="537927at2759"/>
<dbReference type="AlphaFoldDB" id="A0A0D2MCG6"/>
<gene>
    <name evidence="5" type="ORF">MNEG_14998</name>
</gene>
<feature type="compositionally biased region" description="Low complexity" evidence="3">
    <location>
        <begin position="88"/>
        <end position="101"/>
    </location>
</feature>
<dbReference type="SUPFAM" id="SSF50044">
    <property type="entry name" value="SH3-domain"/>
    <property type="match status" value="1"/>
</dbReference>
<feature type="compositionally biased region" description="Low complexity" evidence="3">
    <location>
        <begin position="114"/>
        <end position="127"/>
    </location>
</feature>
<keyword evidence="6" id="KW-1185">Reference proteome</keyword>
<protein>
    <recommendedName>
        <fullName evidence="4">SH3 domain-containing protein</fullName>
    </recommendedName>
</protein>
<dbReference type="STRING" id="145388.A0A0D2MCG6"/>
<feature type="compositionally biased region" description="Basic and acidic residues" evidence="3">
    <location>
        <begin position="128"/>
        <end position="158"/>
    </location>
</feature>
<evidence type="ECO:0000259" key="4">
    <source>
        <dbReference type="PROSITE" id="PS50002"/>
    </source>
</evidence>
<feature type="compositionally biased region" description="Basic and acidic residues" evidence="3">
    <location>
        <begin position="76"/>
        <end position="87"/>
    </location>
</feature>
<accession>A0A0D2MCG6</accession>
<dbReference type="Proteomes" id="UP000054498">
    <property type="component" value="Unassembled WGS sequence"/>
</dbReference>
<dbReference type="EMBL" id="KK105160">
    <property type="protein sequence ID" value="KIY92965.1"/>
    <property type="molecule type" value="Genomic_DNA"/>
</dbReference>
<sequence>MPGEVVVQELIDRFGNRKKGWPKKLLKSLEERNAALLAAIQERVCFVPKDLFWPLGQACKDVLTGKYDEEAEREAKAAKEAEKKAKEAAAAAAAAAGASDDGGSERDGGGARGPVGAKGLPLAAAADAAREEEQRRREEEEARARDEGPSPRRYYRDSSDDESEEGRRANMLGKLQGYDYRPQQTGGTASVRGEGQYPDDASEYPEEPLSEYGGRGAGAGSDDDSDIVTLRGTVLYDFEAQEEDEVAVAKGEAVEVVYEVGGWLQVITPSGARGLVPKTYVTIHEEEEEARADDTRSISSRASSVFGETQADAAADYNSFLAR</sequence>
<dbReference type="GeneID" id="25732615"/>
<evidence type="ECO:0000313" key="6">
    <source>
        <dbReference type="Proteomes" id="UP000054498"/>
    </source>
</evidence>
<dbReference type="Gene3D" id="2.30.30.40">
    <property type="entry name" value="SH3 Domains"/>
    <property type="match status" value="1"/>
</dbReference>
<dbReference type="InterPro" id="IPR001452">
    <property type="entry name" value="SH3_domain"/>
</dbReference>
<keyword evidence="1 2" id="KW-0728">SH3 domain</keyword>
<proteinExistence type="predicted"/>
<dbReference type="InterPro" id="IPR036028">
    <property type="entry name" value="SH3-like_dom_sf"/>
</dbReference>